<dbReference type="PANTHER" id="PTHR24099">
    <property type="entry name" value="E3 UBIQUITIN-PROTEIN LIGASE TRIM36-RELATED"/>
    <property type="match status" value="1"/>
</dbReference>
<evidence type="ECO:0000256" key="2">
    <source>
        <dbReference type="SAM" id="SignalP"/>
    </source>
</evidence>
<feature type="domain" description="Fibronectin type-III" evidence="4">
    <location>
        <begin position="476"/>
        <end position="557"/>
    </location>
</feature>
<feature type="domain" description="Fibronectin type-III" evidence="4">
    <location>
        <begin position="901"/>
        <end position="984"/>
    </location>
</feature>
<dbReference type="Pfam" id="PF00092">
    <property type="entry name" value="VWA"/>
    <property type="match status" value="1"/>
</dbReference>
<dbReference type="KEGG" id="acht:bsdcttw_12510"/>
<dbReference type="InterPro" id="IPR002035">
    <property type="entry name" value="VWF_A"/>
</dbReference>
<dbReference type="PROSITE" id="PS50234">
    <property type="entry name" value="VWFA"/>
    <property type="match status" value="1"/>
</dbReference>
<dbReference type="InterPro" id="IPR013783">
    <property type="entry name" value="Ig-like_fold"/>
</dbReference>
<dbReference type="SUPFAM" id="SSF53300">
    <property type="entry name" value="vWA-like"/>
    <property type="match status" value="1"/>
</dbReference>
<dbReference type="EMBL" id="AP023368">
    <property type="protein sequence ID" value="BCJ98210.1"/>
    <property type="molecule type" value="Genomic_DNA"/>
</dbReference>
<dbReference type="InterPro" id="IPR050617">
    <property type="entry name" value="E3_ligase_FN3/SPRY"/>
</dbReference>
<comment type="subcellular location">
    <subcellularLocation>
        <location evidence="1">Secreted</location>
        <location evidence="1">Extracellular space</location>
    </subcellularLocation>
</comment>
<dbReference type="RefSeq" id="WP_185258555.1">
    <property type="nucleotide sequence ID" value="NZ_AP023368.1"/>
</dbReference>
<dbReference type="GO" id="GO:0005576">
    <property type="term" value="C:extracellular region"/>
    <property type="evidence" value="ECO:0007669"/>
    <property type="project" value="UniProtKB-SubCell"/>
</dbReference>
<dbReference type="SUPFAM" id="SSF49384">
    <property type="entry name" value="Carbohydrate-binding domain"/>
    <property type="match status" value="1"/>
</dbReference>
<dbReference type="PROSITE" id="PS50853">
    <property type="entry name" value="FN3"/>
    <property type="match status" value="5"/>
</dbReference>
<protein>
    <recommendedName>
        <fullName evidence="7">VWA domain-containing protein</fullName>
    </recommendedName>
</protein>
<dbReference type="Gene3D" id="2.60.40.680">
    <property type="match status" value="1"/>
</dbReference>
<evidence type="ECO:0000259" key="4">
    <source>
        <dbReference type="PROSITE" id="PS50853"/>
    </source>
</evidence>
<keyword evidence="6" id="KW-1185">Reference proteome</keyword>
<feature type="domain" description="Fibronectin type-III" evidence="4">
    <location>
        <begin position="730"/>
        <end position="814"/>
    </location>
</feature>
<dbReference type="CDD" id="cd08547">
    <property type="entry name" value="Type_II_cohesin"/>
    <property type="match status" value="1"/>
</dbReference>
<gene>
    <name evidence="5" type="ORF">bsdcttw_12510</name>
</gene>
<dbReference type="GO" id="GO:0030246">
    <property type="term" value="F:carbohydrate binding"/>
    <property type="evidence" value="ECO:0007669"/>
    <property type="project" value="InterPro"/>
</dbReference>
<dbReference type="InterPro" id="IPR036116">
    <property type="entry name" value="FN3_sf"/>
</dbReference>
<feature type="domain" description="VWFA" evidence="3">
    <location>
        <begin position="31"/>
        <end position="198"/>
    </location>
</feature>
<organism evidence="5 6">
    <name type="scientific">Anaerocolumna chitinilytica</name>
    <dbReference type="NCBI Taxonomy" id="1727145"/>
    <lineage>
        <taxon>Bacteria</taxon>
        <taxon>Bacillati</taxon>
        <taxon>Bacillota</taxon>
        <taxon>Clostridia</taxon>
        <taxon>Lachnospirales</taxon>
        <taxon>Lachnospiraceae</taxon>
        <taxon>Anaerocolumna</taxon>
    </lineage>
</organism>
<dbReference type="Proteomes" id="UP000515703">
    <property type="component" value="Chromosome"/>
</dbReference>
<accession>A0A7I8DIN3</accession>
<sequence length="1093" mass="118928">MKKLKIICFIACMLLLSWTQSSSVYAGNKIDIIFLIDRSGSMGSSISNVRNEIGNFTAALQNQGISYRLGLVTYETYPTNYGFTSDVNVFRQWLDGVYVDGVNEEGLDAIEDAVQNSVFQVDAIKYFVLIGDEVVTSIRGNTIEGTQNLLNNFDITLTTVGIDYIKSQFQSLSSATGGLYLDLYSGFGTNLTSIFKQIQAIPKFDIMSPPSDSFFGGTKNTFIPTLSVSDADGDALTCKLFVDSEGTQRETRTITNTKTPQIVSFNTFNVSALGEGNHTLRFTVSDARDTVQGSMSIKVDKTAPVTSNASFSSTDSSIVVSGSAGDSLSGLDITPYRFTAGSSSTSWGTNTSAVFSSLIPNTLYPVKFEAQDKVGNIAVVPGNIYTKAQTPTITVKNTAENAIDIALTDNNPSATLYQVVSPQIPSAQWQTASGKVLHLSGLQSGIQYTFNVKAKNAENIETALSNQISCKTFSTPPSDVVVKAERNAMNISWSAVTGASRYEVELDGGSVISTGTTTSYKHEGLQPGTQHTYRVRTINSAGAGLWSKSYTQYTIIDPPATPVNFAAGNVTNKLITLGWDWATNAFGYQIEINGSRIVNITDGTATQYELSTVTPDTSYSFRLRAYNVGGESSWTEPLKITTLPDPPCTPESITTEASKYKIKLTWDSVERAEAYWIMVDGIKIDNGKNTTFTHENLMPLSGHTYQIKAVNRGGESEWSEKIDVTTWPEEPSTPTNILATSGKASISLSWYKVPYAASYEVELDGSSIQSVTDEAFVHEGLSAGTNHTYRVRAKNISGYSDWSREITVSSIPADNAAVSLTNIVAVVTTNSIMLSWDAKAYEGKYDIEVDGKIYDNGLNTIYNHTGLKPDSYHTYRIRVRDRSGLEQWCATLSLSTMPPLPDAPVNIKAYPGNNSIELEWTRVEGTEGYDLEIDGETVENLTDTVYNHIDLKSGTTHTYRVRAKNTTGVTAWSPSITVSTTSPTYVAKCVKGKEIEFSILADNVQDFGSMTFVVLYDPSELEITDLYKGTPSTDTMTDGNIPGTNLIVKYSAGRIEIKVNESITPGTSWSGEITCLAFKAKFTGNSKLDLTVE</sequence>
<dbReference type="CDD" id="cd00198">
    <property type="entry name" value="vWFA"/>
    <property type="match status" value="1"/>
</dbReference>
<dbReference type="Pfam" id="PF00041">
    <property type="entry name" value="fn3"/>
    <property type="match status" value="2"/>
</dbReference>
<dbReference type="PANTHER" id="PTHR24099:SF11">
    <property type="entry name" value="FIBRONECTIN TYPE III DOMAIN-CONTAINING 3BA-RELATED"/>
    <property type="match status" value="1"/>
</dbReference>
<feature type="signal peptide" evidence="2">
    <location>
        <begin position="1"/>
        <end position="26"/>
    </location>
</feature>
<dbReference type="AlphaFoldDB" id="A0A7I8DIN3"/>
<dbReference type="SUPFAM" id="SSF49265">
    <property type="entry name" value="Fibronectin type III"/>
    <property type="match status" value="4"/>
</dbReference>
<evidence type="ECO:0000313" key="5">
    <source>
        <dbReference type="EMBL" id="BCJ98210.1"/>
    </source>
</evidence>
<feature type="domain" description="Fibronectin type-III" evidence="4">
    <location>
        <begin position="558"/>
        <end position="645"/>
    </location>
</feature>
<evidence type="ECO:0000259" key="3">
    <source>
        <dbReference type="PROSITE" id="PS50234"/>
    </source>
</evidence>
<reference evidence="5 6" key="1">
    <citation type="submission" date="2020-08" db="EMBL/GenBank/DDBJ databases">
        <title>Draft genome sequencing of an Anaerocolumna strain isolated from anoxic soil subjected to BSD treatment.</title>
        <authorList>
            <person name="Uek A."/>
            <person name="Tonouchi A."/>
        </authorList>
    </citation>
    <scope>NUCLEOTIDE SEQUENCE [LARGE SCALE GENOMIC DNA]</scope>
    <source>
        <strain evidence="5 6">CTTW</strain>
    </source>
</reference>
<dbReference type="InterPro" id="IPR008965">
    <property type="entry name" value="CBM2/CBM3_carb-bd_dom_sf"/>
</dbReference>
<dbReference type="CDD" id="cd00063">
    <property type="entry name" value="FN3"/>
    <property type="match status" value="5"/>
</dbReference>
<keyword evidence="2" id="KW-0732">Signal</keyword>
<dbReference type="SMART" id="SM00060">
    <property type="entry name" value="FN3"/>
    <property type="match status" value="8"/>
</dbReference>
<dbReference type="Gene3D" id="3.40.50.410">
    <property type="entry name" value="von Willebrand factor, type A domain"/>
    <property type="match status" value="1"/>
</dbReference>
<proteinExistence type="predicted"/>
<reference evidence="5 6" key="2">
    <citation type="submission" date="2020-08" db="EMBL/GenBank/DDBJ databases">
        <authorList>
            <person name="Ueki A."/>
            <person name="Tonouchi A."/>
        </authorList>
    </citation>
    <scope>NUCLEOTIDE SEQUENCE [LARGE SCALE GENOMIC DNA]</scope>
    <source>
        <strain evidence="5 6">CTTW</strain>
    </source>
</reference>
<evidence type="ECO:0008006" key="7">
    <source>
        <dbReference type="Google" id="ProtNLM"/>
    </source>
</evidence>
<dbReference type="Gene3D" id="2.60.40.10">
    <property type="entry name" value="Immunoglobulins"/>
    <property type="match status" value="7"/>
</dbReference>
<dbReference type="InterPro" id="IPR003961">
    <property type="entry name" value="FN3_dom"/>
</dbReference>
<dbReference type="InterPro" id="IPR036465">
    <property type="entry name" value="vWFA_dom_sf"/>
</dbReference>
<evidence type="ECO:0000256" key="1">
    <source>
        <dbReference type="ARBA" id="ARBA00004239"/>
    </source>
</evidence>
<evidence type="ECO:0000313" key="6">
    <source>
        <dbReference type="Proteomes" id="UP000515703"/>
    </source>
</evidence>
<name>A0A7I8DIN3_9FIRM</name>
<feature type="domain" description="Fibronectin type-III" evidence="4">
    <location>
        <begin position="646"/>
        <end position="729"/>
    </location>
</feature>
<feature type="chain" id="PRO_5029588491" description="VWA domain-containing protein" evidence="2">
    <location>
        <begin position="27"/>
        <end position="1093"/>
    </location>
</feature>